<accession>A0A5M6DPK1</accession>
<evidence type="ECO:0008006" key="3">
    <source>
        <dbReference type="Google" id="ProtNLM"/>
    </source>
</evidence>
<organism evidence="1 2">
    <name type="scientific">Adhaeribacter rhizoryzae</name>
    <dbReference type="NCBI Taxonomy" id="2607907"/>
    <lineage>
        <taxon>Bacteria</taxon>
        <taxon>Pseudomonadati</taxon>
        <taxon>Bacteroidota</taxon>
        <taxon>Cytophagia</taxon>
        <taxon>Cytophagales</taxon>
        <taxon>Hymenobacteraceae</taxon>
        <taxon>Adhaeribacter</taxon>
    </lineage>
</organism>
<protein>
    <recommendedName>
        <fullName evidence="3">Transposase</fullName>
    </recommendedName>
</protein>
<comment type="caution">
    <text evidence="1">The sequence shown here is derived from an EMBL/GenBank/DDBJ whole genome shotgun (WGS) entry which is preliminary data.</text>
</comment>
<reference evidence="1 2" key="1">
    <citation type="submission" date="2019-09" db="EMBL/GenBank/DDBJ databases">
        <title>Genome sequence and assembly of Adhaeribacter sp.</title>
        <authorList>
            <person name="Chhetri G."/>
        </authorList>
    </citation>
    <scope>NUCLEOTIDE SEQUENCE [LARGE SCALE GENOMIC DNA]</scope>
    <source>
        <strain evidence="1 2">DK36</strain>
    </source>
</reference>
<dbReference type="EMBL" id="VWSF01000001">
    <property type="protein sequence ID" value="KAA5549471.1"/>
    <property type="molecule type" value="Genomic_DNA"/>
</dbReference>
<proteinExistence type="predicted"/>
<sequence>MLEYVKTILVKVSFDVRLFEKELRKGLKMLAKQELVLLRTWCYEKFSGIYRRIIKRVFAKAAI</sequence>
<name>A0A5M6DPK1_9BACT</name>
<dbReference type="RefSeq" id="WP_150086513.1">
    <property type="nucleotide sequence ID" value="NZ_VWSF01000001.1"/>
</dbReference>
<evidence type="ECO:0000313" key="2">
    <source>
        <dbReference type="Proteomes" id="UP000323426"/>
    </source>
</evidence>
<dbReference type="Proteomes" id="UP000323426">
    <property type="component" value="Unassembled WGS sequence"/>
</dbReference>
<gene>
    <name evidence="1" type="ORF">F0145_02475</name>
</gene>
<keyword evidence="2" id="KW-1185">Reference proteome</keyword>
<dbReference type="AlphaFoldDB" id="A0A5M6DPK1"/>
<evidence type="ECO:0000313" key="1">
    <source>
        <dbReference type="EMBL" id="KAA5549471.1"/>
    </source>
</evidence>